<dbReference type="InterPro" id="IPR036291">
    <property type="entry name" value="NAD(P)-bd_dom_sf"/>
</dbReference>
<evidence type="ECO:0000313" key="4">
    <source>
        <dbReference type="Proteomes" id="UP000192333"/>
    </source>
</evidence>
<proteinExistence type="inferred from homology"/>
<reference evidence="4" key="1">
    <citation type="submission" date="2017-04" db="EMBL/GenBank/DDBJ databases">
        <authorList>
            <person name="Varghese N."/>
            <person name="Submissions S."/>
        </authorList>
    </citation>
    <scope>NUCLEOTIDE SEQUENCE [LARGE SCALE GENOMIC DNA]</scope>
    <source>
        <strain evidence="4">DSM 16537</strain>
    </source>
</reference>
<dbReference type="FunFam" id="3.40.50.720:FF:000084">
    <property type="entry name" value="Short-chain dehydrogenase reductase"/>
    <property type="match status" value="1"/>
</dbReference>
<dbReference type="PANTHER" id="PTHR24321:SF8">
    <property type="entry name" value="ESTRADIOL 17-BETA-DEHYDROGENASE 8-RELATED"/>
    <property type="match status" value="1"/>
</dbReference>
<dbReference type="AlphaFoldDB" id="A0A1W2H624"/>
<dbReference type="PRINTS" id="PR00081">
    <property type="entry name" value="GDHRDH"/>
</dbReference>
<dbReference type="STRING" id="758820.SAMN00777080_2929"/>
<dbReference type="RefSeq" id="WP_084121099.1">
    <property type="nucleotide sequence ID" value="NZ_LT838813.1"/>
</dbReference>
<dbReference type="Proteomes" id="UP000192333">
    <property type="component" value="Chromosome I"/>
</dbReference>
<dbReference type="Pfam" id="PF13561">
    <property type="entry name" value="adh_short_C2"/>
    <property type="match status" value="1"/>
</dbReference>
<gene>
    <name evidence="3" type="ORF">SAMN00777080_2929</name>
</gene>
<dbReference type="SUPFAM" id="SSF51735">
    <property type="entry name" value="NAD(P)-binding Rossmann-fold domains"/>
    <property type="match status" value="1"/>
</dbReference>
<dbReference type="OrthoDB" id="9804104at2"/>
<name>A0A1W2H624_9BACT</name>
<dbReference type="EMBL" id="LT838813">
    <property type="protein sequence ID" value="SMD44309.1"/>
    <property type="molecule type" value="Genomic_DNA"/>
</dbReference>
<organism evidence="3 4">
    <name type="scientific">Aquiflexum balticum DSM 16537</name>
    <dbReference type="NCBI Taxonomy" id="758820"/>
    <lineage>
        <taxon>Bacteria</taxon>
        <taxon>Pseudomonadati</taxon>
        <taxon>Bacteroidota</taxon>
        <taxon>Cytophagia</taxon>
        <taxon>Cytophagales</taxon>
        <taxon>Cyclobacteriaceae</taxon>
        <taxon>Aquiflexum</taxon>
    </lineage>
</organism>
<evidence type="ECO:0000313" key="3">
    <source>
        <dbReference type="EMBL" id="SMD44309.1"/>
    </source>
</evidence>
<dbReference type="GO" id="GO:0016491">
    <property type="term" value="F:oxidoreductase activity"/>
    <property type="evidence" value="ECO:0007669"/>
    <property type="project" value="UniProtKB-KW"/>
</dbReference>
<dbReference type="Gene3D" id="3.40.50.720">
    <property type="entry name" value="NAD(P)-binding Rossmann-like Domain"/>
    <property type="match status" value="1"/>
</dbReference>
<evidence type="ECO:0000256" key="1">
    <source>
        <dbReference type="ARBA" id="ARBA00006484"/>
    </source>
</evidence>
<dbReference type="PANTHER" id="PTHR24321">
    <property type="entry name" value="DEHYDROGENASES, SHORT CHAIN"/>
    <property type="match status" value="1"/>
</dbReference>
<dbReference type="NCBIfam" id="NF005559">
    <property type="entry name" value="PRK07231.1"/>
    <property type="match status" value="1"/>
</dbReference>
<accession>A0A1W2H624</accession>
<sequence>MNLLGKTAIITGGAGGIGKATAKMFLAEGIQGVLLVDLSEDSLKEAKTELESDKVYYFAADVSKSDQVKAYTDKAVELFGSLDIVFLNAGFEGVVKPLTEYPEEGFDKVLAVNVKGVWLGMKYAFPYLQKNGGGSVIITSSVAGFRGTALMLAYTTSKHAVIGTMRVAALEGAPHQIRVNTIHPGPVDNRMMRSLEDGFAPGAGEEVKKGFESKVPLGRYAVNEDIANLATFLASDKSKYITGATYCIDGGFTI</sequence>
<protein>
    <submittedName>
        <fullName evidence="3">NAD(P)-dependent dehydrogenase, short-chain alcohol dehydrogenase family</fullName>
    </submittedName>
</protein>
<evidence type="ECO:0000256" key="2">
    <source>
        <dbReference type="ARBA" id="ARBA00023002"/>
    </source>
</evidence>
<keyword evidence="2" id="KW-0560">Oxidoreductase</keyword>
<comment type="similarity">
    <text evidence="1">Belongs to the short-chain dehydrogenases/reductases (SDR) family.</text>
</comment>
<keyword evidence="4" id="KW-1185">Reference proteome</keyword>
<dbReference type="InterPro" id="IPR002347">
    <property type="entry name" value="SDR_fam"/>
</dbReference>
<dbReference type="CDD" id="cd05233">
    <property type="entry name" value="SDR_c"/>
    <property type="match status" value="1"/>
</dbReference>